<protein>
    <submittedName>
        <fullName evidence="1">14739_t:CDS:1</fullName>
    </submittedName>
</protein>
<evidence type="ECO:0000313" key="2">
    <source>
        <dbReference type="Proteomes" id="UP000789375"/>
    </source>
</evidence>
<name>A0A9N9A0R9_FUNMO</name>
<dbReference type="AlphaFoldDB" id="A0A9N9A0R9"/>
<sequence>GATDLTLLRYINVHFERELPLVYILIPYSLNPDFRRKAIFPNLAFPVDNYVNFQENDRSGYRYSR</sequence>
<organism evidence="1 2">
    <name type="scientific">Funneliformis mosseae</name>
    <name type="common">Endomycorrhizal fungus</name>
    <name type="synonym">Glomus mosseae</name>
    <dbReference type="NCBI Taxonomy" id="27381"/>
    <lineage>
        <taxon>Eukaryota</taxon>
        <taxon>Fungi</taxon>
        <taxon>Fungi incertae sedis</taxon>
        <taxon>Mucoromycota</taxon>
        <taxon>Glomeromycotina</taxon>
        <taxon>Glomeromycetes</taxon>
        <taxon>Glomerales</taxon>
        <taxon>Glomeraceae</taxon>
        <taxon>Funneliformis</taxon>
    </lineage>
</organism>
<comment type="caution">
    <text evidence="1">The sequence shown here is derived from an EMBL/GenBank/DDBJ whole genome shotgun (WGS) entry which is preliminary data.</text>
</comment>
<gene>
    <name evidence="1" type="ORF">FMOSSE_LOCUS4753</name>
</gene>
<evidence type="ECO:0000313" key="1">
    <source>
        <dbReference type="EMBL" id="CAG8515354.1"/>
    </source>
</evidence>
<dbReference type="EMBL" id="CAJVPP010000829">
    <property type="protein sequence ID" value="CAG8515354.1"/>
    <property type="molecule type" value="Genomic_DNA"/>
</dbReference>
<feature type="non-terminal residue" evidence="1">
    <location>
        <position position="1"/>
    </location>
</feature>
<dbReference type="Proteomes" id="UP000789375">
    <property type="component" value="Unassembled WGS sequence"/>
</dbReference>
<proteinExistence type="predicted"/>
<accession>A0A9N9A0R9</accession>
<keyword evidence="2" id="KW-1185">Reference proteome</keyword>
<reference evidence="1" key="1">
    <citation type="submission" date="2021-06" db="EMBL/GenBank/DDBJ databases">
        <authorList>
            <person name="Kallberg Y."/>
            <person name="Tangrot J."/>
            <person name="Rosling A."/>
        </authorList>
    </citation>
    <scope>NUCLEOTIDE SEQUENCE</scope>
    <source>
        <strain evidence="1">87-6 pot B 2015</strain>
    </source>
</reference>